<feature type="region of interest" description="Disordered" evidence="1">
    <location>
        <begin position="60"/>
        <end position="82"/>
    </location>
</feature>
<accession>A0A9D7DW01</accession>
<organism evidence="2 3">
    <name type="scientific">Candidatus Methylophosphatis roskildensis</name>
    <dbReference type="NCBI Taxonomy" id="2899263"/>
    <lineage>
        <taxon>Bacteria</taxon>
        <taxon>Pseudomonadati</taxon>
        <taxon>Pseudomonadota</taxon>
        <taxon>Betaproteobacteria</taxon>
        <taxon>Nitrosomonadales</taxon>
        <taxon>Sterolibacteriaceae</taxon>
        <taxon>Candidatus Methylophosphatis</taxon>
    </lineage>
</organism>
<name>A0A9D7DW01_9PROT</name>
<dbReference type="Proteomes" id="UP000807785">
    <property type="component" value="Unassembled WGS sequence"/>
</dbReference>
<sequence>MIITFKSRAAGDVIQFGEVAKRLLGIIGKNADSTTGIITVEQLPDALARLKAAVAAERAELGGRSRNDDDEEQQGGPPAITLSQRAVPLIELMEYALRDKAPVTWGV</sequence>
<evidence type="ECO:0000256" key="1">
    <source>
        <dbReference type="SAM" id="MobiDB-lite"/>
    </source>
</evidence>
<dbReference type="AlphaFoldDB" id="A0A9D7DW01"/>
<dbReference type="Pfam" id="PF08895">
    <property type="entry name" value="DUF1840"/>
    <property type="match status" value="1"/>
</dbReference>
<evidence type="ECO:0000313" key="3">
    <source>
        <dbReference type="Proteomes" id="UP000807785"/>
    </source>
</evidence>
<comment type="caution">
    <text evidence="2">The sequence shown here is derived from an EMBL/GenBank/DDBJ whole genome shotgun (WGS) entry which is preliminary data.</text>
</comment>
<dbReference type="EMBL" id="JADJEV010000001">
    <property type="protein sequence ID" value="MBK6971776.1"/>
    <property type="molecule type" value="Genomic_DNA"/>
</dbReference>
<proteinExistence type="predicted"/>
<gene>
    <name evidence="2" type="ORF">IPH26_02030</name>
</gene>
<dbReference type="InterPro" id="IPR014991">
    <property type="entry name" value="DUF1840"/>
</dbReference>
<evidence type="ECO:0000313" key="2">
    <source>
        <dbReference type="EMBL" id="MBK6971776.1"/>
    </source>
</evidence>
<reference evidence="3" key="1">
    <citation type="journal article" date="2021" name="Nat. Commun.">
        <title>Connecting structure to function with the recovery of over 1000 high-quality metagenome-assembled genomes from activated sludge using long-read sequencing.</title>
        <authorList>
            <person name="Singleton C.M."/>
            <person name="Petriglieri F."/>
            <person name="Kristensen J.M."/>
            <person name="Kirkegaard R.H."/>
            <person name="Michaelsen T.Y."/>
            <person name="Andersen M.H."/>
            <person name="Kondrotaite Z."/>
            <person name="Karst S.M."/>
            <person name="Dueholm M.S."/>
            <person name="Nielsen P.H."/>
            <person name="Albertsen M."/>
        </authorList>
    </citation>
    <scope>NUCLEOTIDE SEQUENCE [LARGE SCALE GENOMIC DNA]</scope>
</reference>
<protein>
    <submittedName>
        <fullName evidence="2">DUF1840 domain-containing protein</fullName>
    </submittedName>
</protein>